<gene>
    <name evidence="1" type="ORF">AK812_SmicGene43340</name>
</gene>
<dbReference type="Proteomes" id="UP000186817">
    <property type="component" value="Unassembled WGS sequence"/>
</dbReference>
<accession>A0A1Q9C195</accession>
<proteinExistence type="predicted"/>
<evidence type="ECO:0000313" key="2">
    <source>
        <dbReference type="Proteomes" id="UP000186817"/>
    </source>
</evidence>
<dbReference type="EMBL" id="LSRX01001952">
    <property type="protein sequence ID" value="OLP76691.1"/>
    <property type="molecule type" value="Genomic_DNA"/>
</dbReference>
<protein>
    <submittedName>
        <fullName evidence="1">Uncharacterized protein</fullName>
    </submittedName>
</protein>
<keyword evidence="2" id="KW-1185">Reference proteome</keyword>
<name>A0A1Q9C195_SYMMI</name>
<comment type="caution">
    <text evidence="1">The sequence shown here is derived from an EMBL/GenBank/DDBJ whole genome shotgun (WGS) entry which is preliminary data.</text>
</comment>
<reference evidence="1 2" key="1">
    <citation type="submission" date="2016-02" db="EMBL/GenBank/DDBJ databases">
        <title>Genome analysis of coral dinoflagellate symbionts highlights evolutionary adaptations to a symbiotic lifestyle.</title>
        <authorList>
            <person name="Aranda M."/>
            <person name="Li Y."/>
            <person name="Liew Y.J."/>
            <person name="Baumgarten S."/>
            <person name="Simakov O."/>
            <person name="Wilson M."/>
            <person name="Piel J."/>
            <person name="Ashoor H."/>
            <person name="Bougouffa S."/>
            <person name="Bajic V.B."/>
            <person name="Ryu T."/>
            <person name="Ravasi T."/>
            <person name="Bayer T."/>
            <person name="Micklem G."/>
            <person name="Kim H."/>
            <person name="Bhak J."/>
            <person name="Lajeunesse T.C."/>
            <person name="Voolstra C.R."/>
        </authorList>
    </citation>
    <scope>NUCLEOTIDE SEQUENCE [LARGE SCALE GENOMIC DNA]</scope>
    <source>
        <strain evidence="1 2">CCMP2467</strain>
    </source>
</reference>
<sequence>MIVGPDSDRDGVRLFPDTLLDVKSALLQEIQPLVPRLQSGGAKSEAMAQDRKVAVLSVTRYRPDQTLIKLAAGVAPSHV</sequence>
<dbReference type="AlphaFoldDB" id="A0A1Q9C195"/>
<organism evidence="1 2">
    <name type="scientific">Symbiodinium microadriaticum</name>
    <name type="common">Dinoflagellate</name>
    <name type="synonym">Zooxanthella microadriatica</name>
    <dbReference type="NCBI Taxonomy" id="2951"/>
    <lineage>
        <taxon>Eukaryota</taxon>
        <taxon>Sar</taxon>
        <taxon>Alveolata</taxon>
        <taxon>Dinophyceae</taxon>
        <taxon>Suessiales</taxon>
        <taxon>Symbiodiniaceae</taxon>
        <taxon>Symbiodinium</taxon>
    </lineage>
</organism>
<evidence type="ECO:0000313" key="1">
    <source>
        <dbReference type="EMBL" id="OLP76691.1"/>
    </source>
</evidence>